<evidence type="ECO:0000313" key="1">
    <source>
        <dbReference type="EMBL" id="KAG0289435.1"/>
    </source>
</evidence>
<proteinExistence type="predicted"/>
<organism evidence="1 2">
    <name type="scientific">Linnemannia gamsii</name>
    <dbReference type="NCBI Taxonomy" id="64522"/>
    <lineage>
        <taxon>Eukaryota</taxon>
        <taxon>Fungi</taxon>
        <taxon>Fungi incertae sedis</taxon>
        <taxon>Mucoromycota</taxon>
        <taxon>Mortierellomycotina</taxon>
        <taxon>Mortierellomycetes</taxon>
        <taxon>Mortierellales</taxon>
        <taxon>Mortierellaceae</taxon>
        <taxon>Linnemannia</taxon>
    </lineage>
</organism>
<name>A0ABQ7K1S8_9FUNG</name>
<evidence type="ECO:0000313" key="2">
    <source>
        <dbReference type="Proteomes" id="UP001194696"/>
    </source>
</evidence>
<keyword evidence="2" id="KW-1185">Reference proteome</keyword>
<accession>A0ABQ7K1S8</accession>
<protein>
    <recommendedName>
        <fullName evidence="3">Band 7 domain-containing protein</fullName>
    </recommendedName>
</protein>
<gene>
    <name evidence="1" type="ORF">BGZ96_007009</name>
</gene>
<reference evidence="1 2" key="1">
    <citation type="journal article" date="2020" name="Fungal Divers.">
        <title>Resolving the Mortierellaceae phylogeny through synthesis of multi-gene phylogenetics and phylogenomics.</title>
        <authorList>
            <person name="Vandepol N."/>
            <person name="Liber J."/>
            <person name="Desiro A."/>
            <person name="Na H."/>
            <person name="Kennedy M."/>
            <person name="Barry K."/>
            <person name="Grigoriev I.V."/>
            <person name="Miller A.N."/>
            <person name="O'Donnell K."/>
            <person name="Stajich J.E."/>
            <person name="Bonito G."/>
        </authorList>
    </citation>
    <scope>NUCLEOTIDE SEQUENCE [LARGE SCALE GENOMIC DNA]</scope>
    <source>
        <strain evidence="1 2">AD045</strain>
    </source>
</reference>
<feature type="non-terminal residue" evidence="1">
    <location>
        <position position="445"/>
    </location>
</feature>
<evidence type="ECO:0008006" key="3">
    <source>
        <dbReference type="Google" id="ProtNLM"/>
    </source>
</evidence>
<dbReference type="Proteomes" id="UP001194696">
    <property type="component" value="Unassembled WGS sequence"/>
</dbReference>
<dbReference type="EMBL" id="JAAAIM010000348">
    <property type="protein sequence ID" value="KAG0289435.1"/>
    <property type="molecule type" value="Genomic_DNA"/>
</dbReference>
<sequence>MTVSSTNRKAGPFAGDGVNVRFPFVFKVFSKDDVRAVYADALGVESDLILDSDFTVTLNSDQENAPGGEVVLSSPLPTGETLTLTSKVLALQKVKITNAGGFYPSVQNTVFDKLTVLVQQLAEQVSRAVKVKISSNTNPDELIADLQDKAALAVQAQTQADEAAQIARSNAELIILNVQAALDAKEAMVKLRTQAQGAQDSVCGFVSRAEAAQRQAKIYKDQSVQLQGRVEHDAKQVAETAHAITQATQQAAQSANTAQEAVSSGREMVREAMRLFTLTDLLAQAGQLRVEESLSNARAALEAKESVMQLQEQVQAQAQICKDQSEQARSQVELNRTEALRTKNEAGGAAQRASQYANTAREAINRVQKMVSQAKQLSTPADGSVTADKLAPDLALTGAPTAPTPHAKDKSTKIATTAFTQAAIATAFNGPDWQQLDEIGYQKLP</sequence>
<comment type="caution">
    <text evidence="1">The sequence shown here is derived from an EMBL/GenBank/DDBJ whole genome shotgun (WGS) entry which is preliminary data.</text>
</comment>